<feature type="domain" description="Glycosyltransferase 2-like" evidence="4">
    <location>
        <begin position="10"/>
        <end position="160"/>
    </location>
</feature>
<dbReference type="EMBL" id="SNRY01001085">
    <property type="protein sequence ID" value="KAA6333665.1"/>
    <property type="molecule type" value="Genomic_DNA"/>
</dbReference>
<reference evidence="5" key="1">
    <citation type="submission" date="2019-03" db="EMBL/GenBank/DDBJ databases">
        <title>Single cell metagenomics reveals metabolic interactions within the superorganism composed of flagellate Streblomastix strix and complex community of Bacteroidetes bacteria on its surface.</title>
        <authorList>
            <person name="Treitli S.C."/>
            <person name="Kolisko M."/>
            <person name="Husnik F."/>
            <person name="Keeling P."/>
            <person name="Hampl V."/>
        </authorList>
    </citation>
    <scope>NUCLEOTIDE SEQUENCE</scope>
    <source>
        <strain evidence="5">STM</strain>
    </source>
</reference>
<organism evidence="5">
    <name type="scientific">termite gut metagenome</name>
    <dbReference type="NCBI Taxonomy" id="433724"/>
    <lineage>
        <taxon>unclassified sequences</taxon>
        <taxon>metagenomes</taxon>
        <taxon>organismal metagenomes</taxon>
    </lineage>
</organism>
<name>A0A5J4RJY9_9ZZZZ</name>
<keyword evidence="3 5" id="KW-0808">Transferase</keyword>
<dbReference type="Gene3D" id="3.90.550.10">
    <property type="entry name" value="Spore Coat Polysaccharide Biosynthesis Protein SpsA, Chain A"/>
    <property type="match status" value="1"/>
</dbReference>
<comment type="similarity">
    <text evidence="1">Belongs to the glycosyltransferase 2 family.</text>
</comment>
<dbReference type="InterPro" id="IPR029044">
    <property type="entry name" value="Nucleotide-diphossugar_trans"/>
</dbReference>
<dbReference type="InterPro" id="IPR050834">
    <property type="entry name" value="Glycosyltransf_2"/>
</dbReference>
<protein>
    <submittedName>
        <fullName evidence="5">UDP-Gal:alpha-D-GlcNAc-diphosphoundecaprenol beta-1 3-galactosyltransferase</fullName>
        <ecNumber evidence="5">2.4.1.303</ecNumber>
    </submittedName>
</protein>
<evidence type="ECO:0000313" key="5">
    <source>
        <dbReference type="EMBL" id="KAA6333665.1"/>
    </source>
</evidence>
<dbReference type="PANTHER" id="PTHR43685">
    <property type="entry name" value="GLYCOSYLTRANSFERASE"/>
    <property type="match status" value="1"/>
</dbReference>
<evidence type="ECO:0000256" key="3">
    <source>
        <dbReference type="ARBA" id="ARBA00022679"/>
    </source>
</evidence>
<evidence type="ECO:0000256" key="2">
    <source>
        <dbReference type="ARBA" id="ARBA00022676"/>
    </source>
</evidence>
<accession>A0A5J4RJY9</accession>
<dbReference type="EC" id="2.4.1.303" evidence="5"/>
<dbReference type="SUPFAM" id="SSF53448">
    <property type="entry name" value="Nucleotide-diphospho-sugar transferases"/>
    <property type="match status" value="1"/>
</dbReference>
<gene>
    <name evidence="5" type="ORF">EZS27_017941</name>
</gene>
<dbReference type="Pfam" id="PF00535">
    <property type="entry name" value="Glycos_transf_2"/>
    <property type="match status" value="1"/>
</dbReference>
<dbReference type="GO" id="GO:0016757">
    <property type="term" value="F:glycosyltransferase activity"/>
    <property type="evidence" value="ECO:0007669"/>
    <property type="project" value="UniProtKB-KW"/>
</dbReference>
<dbReference type="AlphaFoldDB" id="A0A5J4RJY9"/>
<evidence type="ECO:0000256" key="1">
    <source>
        <dbReference type="ARBA" id="ARBA00006739"/>
    </source>
</evidence>
<evidence type="ECO:0000259" key="4">
    <source>
        <dbReference type="Pfam" id="PF00535"/>
    </source>
</evidence>
<proteinExistence type="inferred from homology"/>
<dbReference type="PANTHER" id="PTHR43685:SF5">
    <property type="entry name" value="GLYCOSYLTRANSFERASE EPSE-RELATED"/>
    <property type="match status" value="1"/>
</dbReference>
<keyword evidence="2 5" id="KW-0328">Glycosyltransferase</keyword>
<sequence length="270" mass="32124">MELFSVLVSVYYNENPNYFKDALYSIWDGQEIKPSEILLVEDGPLPLQIEEIINEFVQHTPTKIIKFKKNMGMGTAFNEGLKYCSFELVARMDTDDIAKSDRFEKQIHVFQEYPDVDVVGTWIDEFEGNISNIISIRKLPEYHEEIFKFAKKRSPMNHPTVMFKKTAVIAAGGYKRFLLEDYYLWVRMLMNGAKFYNIQESLLFFRFSSDMFKRRGGWKYVIDEFKFQKTIRKIGFISSMDFIRNVSIRFMIRIVPNFLRIFLYKTLLRK</sequence>
<comment type="caution">
    <text evidence="5">The sequence shown here is derived from an EMBL/GenBank/DDBJ whole genome shotgun (WGS) entry which is preliminary data.</text>
</comment>
<dbReference type="InterPro" id="IPR001173">
    <property type="entry name" value="Glyco_trans_2-like"/>
</dbReference>